<keyword evidence="2" id="KW-1185">Reference proteome</keyword>
<gene>
    <name evidence="1" type="ORF">QR674_07705</name>
</gene>
<reference evidence="1 2" key="1">
    <citation type="submission" date="2023-06" db="EMBL/GenBank/DDBJ databases">
        <title>Genomic Analysis of Acinetobacter Strains Recovered from South Australian Aquatic Samples provides Insights into the Circulation of Antibiotic Resistance determinants in the Environment.</title>
        <authorList>
            <person name="Tobin L."/>
            <person name="Jarocki V.M."/>
            <person name="Kenyon J."/>
            <person name="Drigo B."/>
            <person name="Donner E."/>
            <person name="Djordjevic S.P."/>
            <person name="Hamidian M."/>
        </authorList>
    </citation>
    <scope>NUCLEOTIDE SEQUENCE [LARGE SCALE GENOMIC DNA]</scope>
    <source>
        <strain evidence="1 2">SAAc652</strain>
    </source>
</reference>
<evidence type="ECO:0000313" key="2">
    <source>
        <dbReference type="Proteomes" id="UP001278188"/>
    </source>
</evidence>
<name>A0ABU3WG95_9GAMM</name>
<protein>
    <submittedName>
        <fullName evidence="1">Uncharacterized protein</fullName>
    </submittedName>
</protein>
<comment type="caution">
    <text evidence="1">The sequence shown here is derived from an EMBL/GenBank/DDBJ whole genome shotgun (WGS) entry which is preliminary data.</text>
</comment>
<sequence>MINVKQTISPAMVFEALGKGIKIDFSEVGCNEWTEISSSAQISISDIYSGFLEFRFTPGMDNFFDRDKKNRESNYLAAFAGLDGDRNERYRVGKRSTFYYVLKRTDNDSFPQQLKGFDLYLEQNGSLKLVDKSKIQDWIIAAISKARTAKNNAEYNQILEDAGHFSSPEYKNWKRNHPRRSA</sequence>
<dbReference type="Proteomes" id="UP001278188">
    <property type="component" value="Unassembled WGS sequence"/>
</dbReference>
<dbReference type="RefSeq" id="WP_317083235.1">
    <property type="nucleotide sequence ID" value="NZ_JASVDY010000002.1"/>
</dbReference>
<proteinExistence type="predicted"/>
<organism evidence="1 2">
    <name type="scientific">Acinetobacter chinensis</name>
    <dbReference type="NCBI Taxonomy" id="2004650"/>
    <lineage>
        <taxon>Bacteria</taxon>
        <taxon>Pseudomonadati</taxon>
        <taxon>Pseudomonadota</taxon>
        <taxon>Gammaproteobacteria</taxon>
        <taxon>Moraxellales</taxon>
        <taxon>Moraxellaceae</taxon>
        <taxon>Acinetobacter</taxon>
    </lineage>
</organism>
<dbReference type="EMBL" id="JASVDY010000002">
    <property type="protein sequence ID" value="MDV2468867.1"/>
    <property type="molecule type" value="Genomic_DNA"/>
</dbReference>
<evidence type="ECO:0000313" key="1">
    <source>
        <dbReference type="EMBL" id="MDV2468867.1"/>
    </source>
</evidence>
<accession>A0ABU3WG95</accession>